<keyword evidence="2" id="KW-0812">Transmembrane</keyword>
<gene>
    <name evidence="3" type="primary">106084093</name>
</gene>
<protein>
    <recommendedName>
        <fullName evidence="5">SAM domain-containing protein</fullName>
    </recommendedName>
</protein>
<keyword evidence="2" id="KW-1133">Transmembrane helix</keyword>
<dbReference type="Proteomes" id="UP000095300">
    <property type="component" value="Unassembled WGS sequence"/>
</dbReference>
<dbReference type="STRING" id="35570.A0A1I8NT11"/>
<dbReference type="AlphaFoldDB" id="A0A1I8NT11"/>
<feature type="transmembrane region" description="Helical" evidence="2">
    <location>
        <begin position="224"/>
        <end position="242"/>
    </location>
</feature>
<reference evidence="3" key="1">
    <citation type="submission" date="2020-05" db="UniProtKB">
        <authorList>
            <consortium name="EnsemblMetazoa"/>
        </authorList>
    </citation>
    <scope>IDENTIFICATION</scope>
    <source>
        <strain evidence="3">USDA</strain>
    </source>
</reference>
<dbReference type="VEuPathDB" id="VectorBase:SCAU001757"/>
<keyword evidence="4" id="KW-1185">Reference proteome</keyword>
<keyword evidence="2" id="KW-0472">Membrane</keyword>
<evidence type="ECO:0000313" key="3">
    <source>
        <dbReference type="EnsemblMetazoa" id="SCAU001757-PA"/>
    </source>
</evidence>
<evidence type="ECO:0000256" key="2">
    <source>
        <dbReference type="SAM" id="Phobius"/>
    </source>
</evidence>
<organism evidence="3 4">
    <name type="scientific">Stomoxys calcitrans</name>
    <name type="common">Stable fly</name>
    <name type="synonym">Conops calcitrans</name>
    <dbReference type="NCBI Taxonomy" id="35570"/>
    <lineage>
        <taxon>Eukaryota</taxon>
        <taxon>Metazoa</taxon>
        <taxon>Ecdysozoa</taxon>
        <taxon>Arthropoda</taxon>
        <taxon>Hexapoda</taxon>
        <taxon>Insecta</taxon>
        <taxon>Pterygota</taxon>
        <taxon>Neoptera</taxon>
        <taxon>Endopterygota</taxon>
        <taxon>Diptera</taxon>
        <taxon>Brachycera</taxon>
        <taxon>Muscomorpha</taxon>
        <taxon>Muscoidea</taxon>
        <taxon>Muscidae</taxon>
        <taxon>Stomoxys</taxon>
    </lineage>
</organism>
<evidence type="ECO:0008006" key="5">
    <source>
        <dbReference type="Google" id="ProtNLM"/>
    </source>
</evidence>
<proteinExistence type="predicted"/>
<dbReference type="OrthoDB" id="7732618at2759"/>
<sequence>MDISVNVPAVQFESNKEFQTKGILNDGDSGFLRYRHKFVQPKGNTQANREILTTLLSTSGDNSSDFVEKLIAEDISYRDLASLTQEDLELMGFNKRKQQELLSFFAQLPNQDPSYAQICQLKEAYAYNRKIVSNANHHLETMRSALAATNYKLQIMPPVDVIVGEKYFASRFVLEALNELYSATDDVEKEMEEIEQMILKKNQQNSTAIKAHKKPQNKIWRTSYFLWSSITSLGICIALYYWKLRK</sequence>
<dbReference type="KEGG" id="scac:106084093"/>
<feature type="coiled-coil region" evidence="1">
    <location>
        <begin position="177"/>
        <end position="204"/>
    </location>
</feature>
<accession>A0A1I8NT11</accession>
<name>A0A1I8NT11_STOCA</name>
<dbReference type="EnsemblMetazoa" id="SCAU001757-RA">
    <property type="protein sequence ID" value="SCAU001757-PA"/>
    <property type="gene ID" value="SCAU001757"/>
</dbReference>
<keyword evidence="1" id="KW-0175">Coiled coil</keyword>
<evidence type="ECO:0000313" key="4">
    <source>
        <dbReference type="Proteomes" id="UP000095300"/>
    </source>
</evidence>
<evidence type="ECO:0000256" key="1">
    <source>
        <dbReference type="SAM" id="Coils"/>
    </source>
</evidence>